<evidence type="ECO:0000313" key="9">
    <source>
        <dbReference type="Proteomes" id="UP000683310"/>
    </source>
</evidence>
<dbReference type="Pfam" id="PF00501">
    <property type="entry name" value="AMP-binding"/>
    <property type="match status" value="1"/>
</dbReference>
<keyword evidence="4" id="KW-0067">ATP-binding</keyword>
<evidence type="ECO:0000256" key="1">
    <source>
        <dbReference type="ARBA" id="ARBA00006432"/>
    </source>
</evidence>
<evidence type="ECO:0000259" key="7">
    <source>
        <dbReference type="Pfam" id="PF13193"/>
    </source>
</evidence>
<evidence type="ECO:0000256" key="3">
    <source>
        <dbReference type="ARBA" id="ARBA00022741"/>
    </source>
</evidence>
<dbReference type="Gene3D" id="3.40.50.12780">
    <property type="entry name" value="N-terminal domain of ligase-like"/>
    <property type="match status" value="1"/>
</dbReference>
<comment type="similarity">
    <text evidence="1">Belongs to the ATP-dependent AMP-binding enzyme family.</text>
</comment>
<feature type="domain" description="AMP-binding enzyme C-terminal" evidence="7">
    <location>
        <begin position="442"/>
        <end position="518"/>
    </location>
</feature>
<evidence type="ECO:0000313" key="8">
    <source>
        <dbReference type="EMBL" id="QVI20591.1"/>
    </source>
</evidence>
<dbReference type="InterPro" id="IPR045851">
    <property type="entry name" value="AMP-bd_C_sf"/>
</dbReference>
<organism evidence="8 9">
    <name type="scientific">Nocardia tengchongensis</name>
    <dbReference type="NCBI Taxonomy" id="2055889"/>
    <lineage>
        <taxon>Bacteria</taxon>
        <taxon>Bacillati</taxon>
        <taxon>Actinomycetota</taxon>
        <taxon>Actinomycetes</taxon>
        <taxon>Mycobacteriales</taxon>
        <taxon>Nocardiaceae</taxon>
        <taxon>Nocardia</taxon>
    </lineage>
</organism>
<dbReference type="Proteomes" id="UP000683310">
    <property type="component" value="Chromosome"/>
</dbReference>
<gene>
    <name evidence="8" type="ORF">KHQ06_31360</name>
</gene>
<protein>
    <submittedName>
        <fullName evidence="8">AMP-binding protein</fullName>
    </submittedName>
</protein>
<evidence type="ECO:0000259" key="6">
    <source>
        <dbReference type="Pfam" id="PF00501"/>
    </source>
</evidence>
<evidence type="ECO:0000256" key="2">
    <source>
        <dbReference type="ARBA" id="ARBA00022598"/>
    </source>
</evidence>
<dbReference type="SUPFAM" id="SSF56801">
    <property type="entry name" value="Acetyl-CoA synthetase-like"/>
    <property type="match status" value="1"/>
</dbReference>
<dbReference type="Gene3D" id="3.30.300.30">
    <property type="match status" value="1"/>
</dbReference>
<dbReference type="InterPro" id="IPR042099">
    <property type="entry name" value="ANL_N_sf"/>
</dbReference>
<dbReference type="InterPro" id="IPR025110">
    <property type="entry name" value="AMP-bd_C"/>
</dbReference>
<dbReference type="PANTHER" id="PTHR43107">
    <property type="entry name" value="LONG-CHAIN FATTY ACID TRANSPORT PROTEIN"/>
    <property type="match status" value="1"/>
</dbReference>
<dbReference type="PANTHER" id="PTHR43107:SF15">
    <property type="entry name" value="FATTY ACID TRANSPORT PROTEIN 3, ISOFORM A"/>
    <property type="match status" value="1"/>
</dbReference>
<dbReference type="InterPro" id="IPR020845">
    <property type="entry name" value="AMP-binding_CS"/>
</dbReference>
<dbReference type="PROSITE" id="PS00455">
    <property type="entry name" value="AMP_BINDING"/>
    <property type="match status" value="1"/>
</dbReference>
<feature type="compositionally biased region" description="Low complexity" evidence="5">
    <location>
        <begin position="7"/>
        <end position="16"/>
    </location>
</feature>
<feature type="domain" description="AMP-dependent synthetase/ligase" evidence="6">
    <location>
        <begin position="75"/>
        <end position="391"/>
    </location>
</feature>
<sequence length="570" mass="61651">MTDLSVATPAANAAPAPAQPPVARRADIATLLLDRLGDERLGLRTRESDWTWDAVVRESAARAGLARELRREGPFHIGVLLENVPDFVFWLGAAALAGATVVGINPTRGNAQLEADIRYVDCQLIVTDAAGMARLRALDLGLEPDRFLLVDDPAYAELLDAHRVQPVAYAGPEALLLLLFTSGTTGTSKAVKCTQRRLAVLGYAASDKFGHVREDVDYCCMPLFHGNAIMALWAPALVNGATVCLTPKFSATGFLSDVRYFGATFFTYVGKALGYLLATPATAGDADTTLVRGFGTEASVADQAEFRRRFAAELFEGYGSSEGPALAALDPQAPAAALGRPAHPGVAVVNPDTLEDCPRAVLDEYGRVLNPDESVGEMVDKAGAIVFEGYYKNDVADAERLRNGWYWTGDLGYIDEAGFLYFGGRKGDWLRVDGENTSTLLIEQVVRRHPAVIAAAVYGVPDPRSGDRVMAAIEVADPDAFDVTEFAEFLSAQDDLGSKGAPRLLRVSGSLPVTGSNKVLKRELQEQRWHTDELLYRWFGRGKPEYEPLTDSGKLELEAEFVSFGRANLF</sequence>
<proteinExistence type="inferred from homology"/>
<keyword evidence="2" id="KW-0436">Ligase</keyword>
<keyword evidence="9" id="KW-1185">Reference proteome</keyword>
<name>A0ABX8CKW1_9NOCA</name>
<accession>A0ABX8CKW1</accession>
<reference evidence="8 9" key="1">
    <citation type="submission" date="2021-04" db="EMBL/GenBank/DDBJ databases">
        <title>Nocardia tengchongensis.</title>
        <authorList>
            <person name="Zhuang k."/>
            <person name="Ran Y."/>
            <person name="Li W."/>
        </authorList>
    </citation>
    <scope>NUCLEOTIDE SEQUENCE [LARGE SCALE GENOMIC DNA]</scope>
    <source>
        <strain evidence="8 9">CFH S0057</strain>
    </source>
</reference>
<dbReference type="EMBL" id="CP074371">
    <property type="protein sequence ID" value="QVI20591.1"/>
    <property type="molecule type" value="Genomic_DNA"/>
</dbReference>
<evidence type="ECO:0000256" key="5">
    <source>
        <dbReference type="SAM" id="MobiDB-lite"/>
    </source>
</evidence>
<feature type="region of interest" description="Disordered" evidence="5">
    <location>
        <begin position="1"/>
        <end position="21"/>
    </location>
</feature>
<keyword evidence="3" id="KW-0547">Nucleotide-binding</keyword>
<evidence type="ECO:0000256" key="4">
    <source>
        <dbReference type="ARBA" id="ARBA00022840"/>
    </source>
</evidence>
<dbReference type="InterPro" id="IPR000873">
    <property type="entry name" value="AMP-dep_synth/lig_dom"/>
</dbReference>
<dbReference type="Pfam" id="PF13193">
    <property type="entry name" value="AMP-binding_C"/>
    <property type="match status" value="1"/>
</dbReference>